<gene>
    <name evidence="7" type="ORF">FE633_15605</name>
</gene>
<comment type="caution">
    <text evidence="7">The sequence shown here is derived from an EMBL/GenBank/DDBJ whole genome shotgun (WGS) entry which is preliminary data.</text>
</comment>
<dbReference type="Gene3D" id="2.30.31.20">
    <property type="entry name" value="Sporulation-specific cell division protein SsgB"/>
    <property type="match status" value="1"/>
</dbReference>
<dbReference type="EMBL" id="VBZC01000015">
    <property type="protein sequence ID" value="TLS45187.1"/>
    <property type="molecule type" value="Genomic_DNA"/>
</dbReference>
<comment type="similarity">
    <text evidence="2">Belongs to the SsgA family.</text>
</comment>
<dbReference type="InterPro" id="IPR006776">
    <property type="entry name" value="SsgB"/>
</dbReference>
<name>A0A5R9FMN4_9ACTN</name>
<dbReference type="AlphaFoldDB" id="A0A5R9FMN4"/>
<proteinExistence type="inferred from homology"/>
<evidence type="ECO:0000256" key="1">
    <source>
        <dbReference type="ARBA" id="ARBA00004431"/>
    </source>
</evidence>
<dbReference type="Proteomes" id="UP000305906">
    <property type="component" value="Unassembled WGS sequence"/>
</dbReference>
<sequence>MDIVLEQPARARLITSESQDLPVSATLRYSAADPLAVEIVFPPEVSLDGNTATWIFARELLEEGLSAPAGSGDVHIWPCGPERTVLEFHALPGLALIQFDTAILSRFLLRSYAVVAAGREDVGPALERGLTSLFGGV</sequence>
<dbReference type="InterPro" id="IPR038658">
    <property type="entry name" value="SsgB_sf"/>
</dbReference>
<dbReference type="GO" id="GO:0000917">
    <property type="term" value="P:division septum assembly"/>
    <property type="evidence" value="ECO:0007669"/>
    <property type="project" value="UniProtKB-KW"/>
</dbReference>
<keyword evidence="6" id="KW-0131">Cell cycle</keyword>
<organism evidence="7 8">
    <name type="scientific">Streptomyces montanus</name>
    <dbReference type="NCBI Taxonomy" id="2580423"/>
    <lineage>
        <taxon>Bacteria</taxon>
        <taxon>Bacillati</taxon>
        <taxon>Actinomycetota</taxon>
        <taxon>Actinomycetes</taxon>
        <taxon>Kitasatosporales</taxon>
        <taxon>Streptomycetaceae</taxon>
        <taxon>Streptomyces</taxon>
    </lineage>
</organism>
<dbReference type="RefSeq" id="WP_138045743.1">
    <property type="nucleotide sequence ID" value="NZ_VBZC01000015.1"/>
</dbReference>
<accession>A0A5R9FMN4</accession>
<dbReference type="GO" id="GO:0030435">
    <property type="term" value="P:sporulation resulting in formation of a cellular spore"/>
    <property type="evidence" value="ECO:0007669"/>
    <property type="project" value="UniProtKB-KW"/>
</dbReference>
<evidence type="ECO:0000256" key="5">
    <source>
        <dbReference type="ARBA" id="ARBA00023210"/>
    </source>
</evidence>
<evidence type="ECO:0000313" key="7">
    <source>
        <dbReference type="EMBL" id="TLS45187.1"/>
    </source>
</evidence>
<keyword evidence="3 7" id="KW-0132">Cell division</keyword>
<evidence type="ECO:0000256" key="3">
    <source>
        <dbReference type="ARBA" id="ARBA00022618"/>
    </source>
</evidence>
<dbReference type="Pfam" id="PF04686">
    <property type="entry name" value="SsgA"/>
    <property type="match status" value="1"/>
</dbReference>
<evidence type="ECO:0000256" key="6">
    <source>
        <dbReference type="ARBA" id="ARBA00023306"/>
    </source>
</evidence>
<evidence type="ECO:0000256" key="2">
    <source>
        <dbReference type="ARBA" id="ARBA00009323"/>
    </source>
</evidence>
<reference evidence="7 8" key="1">
    <citation type="submission" date="2019-05" db="EMBL/GenBank/DDBJ databases">
        <title>Streptomyces sp. NEAU-C151, a novel actinomycete isolated from soil.</title>
        <authorList>
            <person name="Han L."/>
            <person name="Jiang H."/>
        </authorList>
    </citation>
    <scope>NUCLEOTIDE SEQUENCE [LARGE SCALE GENOMIC DNA]</scope>
    <source>
        <strain evidence="7 8">NEAU-C151</strain>
    </source>
</reference>
<dbReference type="GO" id="GO:0030428">
    <property type="term" value="C:cell septum"/>
    <property type="evidence" value="ECO:0007669"/>
    <property type="project" value="UniProtKB-SubCell"/>
</dbReference>
<protein>
    <submittedName>
        <fullName evidence="7">SsgA family sporulation/cell division regulator</fullName>
    </submittedName>
</protein>
<evidence type="ECO:0000313" key="8">
    <source>
        <dbReference type="Proteomes" id="UP000305906"/>
    </source>
</evidence>
<keyword evidence="5" id="KW-0717">Septation</keyword>
<comment type="subcellular location">
    <subcellularLocation>
        <location evidence="1">Cell septum</location>
    </subcellularLocation>
</comment>
<keyword evidence="8" id="KW-1185">Reference proteome</keyword>
<keyword evidence="4" id="KW-0749">Sporulation</keyword>
<evidence type="ECO:0000256" key="4">
    <source>
        <dbReference type="ARBA" id="ARBA00022969"/>
    </source>
</evidence>